<dbReference type="Pfam" id="PF08407">
    <property type="entry name" value="Chitin_synth_1N"/>
    <property type="match status" value="1"/>
</dbReference>
<reference evidence="16 17" key="1">
    <citation type="journal article" date="2020" name="ISME J.">
        <title>Uncovering the hidden diversity of litter-decomposition mechanisms in mushroom-forming fungi.</title>
        <authorList>
            <person name="Floudas D."/>
            <person name="Bentzer J."/>
            <person name="Ahren D."/>
            <person name="Johansson T."/>
            <person name="Persson P."/>
            <person name="Tunlid A."/>
        </authorList>
    </citation>
    <scope>NUCLEOTIDE SEQUENCE [LARGE SCALE GENOMIC DNA]</scope>
    <source>
        <strain evidence="16 17">CBS 101986</strain>
    </source>
</reference>
<comment type="subcellular location">
    <subcellularLocation>
        <location evidence="1">Cell membrane</location>
        <topology evidence="1">Multi-pass membrane protein</topology>
    </subcellularLocation>
</comment>
<proteinExistence type="inferred from homology"/>
<keyword evidence="4" id="KW-0328">Glycosyltransferase</keyword>
<dbReference type="InterPro" id="IPR013616">
    <property type="entry name" value="Chitin_synth_N"/>
</dbReference>
<dbReference type="GO" id="GO:0030428">
    <property type="term" value="C:cell septum"/>
    <property type="evidence" value="ECO:0007669"/>
    <property type="project" value="TreeGrafter"/>
</dbReference>
<feature type="domain" description="F-box" evidence="15">
    <location>
        <begin position="995"/>
        <end position="1044"/>
    </location>
</feature>
<evidence type="ECO:0000256" key="4">
    <source>
        <dbReference type="ARBA" id="ARBA00022676"/>
    </source>
</evidence>
<dbReference type="GO" id="GO:0004100">
    <property type="term" value="F:chitin synthase activity"/>
    <property type="evidence" value="ECO:0007669"/>
    <property type="project" value="UniProtKB-EC"/>
</dbReference>
<dbReference type="PANTHER" id="PTHR22914:SF11">
    <property type="entry name" value="CHITIN SYNTHASE B"/>
    <property type="match status" value="1"/>
</dbReference>
<dbReference type="PROSITE" id="PS50181">
    <property type="entry name" value="FBOX"/>
    <property type="match status" value="1"/>
</dbReference>
<feature type="compositionally biased region" description="Basic and acidic residues" evidence="13">
    <location>
        <begin position="959"/>
        <end position="977"/>
    </location>
</feature>
<evidence type="ECO:0000313" key="17">
    <source>
        <dbReference type="Proteomes" id="UP000567179"/>
    </source>
</evidence>
<dbReference type="InterPro" id="IPR029044">
    <property type="entry name" value="Nucleotide-diphossugar_trans"/>
</dbReference>
<evidence type="ECO:0000256" key="14">
    <source>
        <dbReference type="SAM" id="Phobius"/>
    </source>
</evidence>
<dbReference type="SUPFAM" id="SSF81383">
    <property type="entry name" value="F-box domain"/>
    <property type="match status" value="1"/>
</dbReference>
<keyword evidence="7 14" id="KW-1133">Transmembrane helix</keyword>
<evidence type="ECO:0000256" key="11">
    <source>
        <dbReference type="ARBA" id="ARBA00038055"/>
    </source>
</evidence>
<sequence>MRIYKLFGNEYISIDFPNFNDTERIYHGKQGHESNGISGTQYHRKFQFGLGASMDKNGLQFDAEDTSSNGTSTHLPKWIGSGVLENKVKTVAARTPPSYIQPPLSSMADRLPLQSTPGEHLDDPFGDNAHQYNESELLRAPRSGPSPYGSSVTLASDHTYPMHDDDEYVEQQPLNAGGTGFSGGFYPPQPIDPGAYGDPYARPLSTVSVTTNGTDNAWRRRQTIKRGVTRKVKLTHGNFIAEYPVPTPVFSAIESKYTTTNTTEFSHMRYTAATCDPDEFTEDNGWSLRTKMYNRETELLIAVTSYNEDKTLYARTLHGVMLNIRDICKTKQSKFWRRSAEEGNPAWQKITVALIVDGLEPMDKSVLDILATVGIYQDGVMKKKVDEKDTVAHIFEYTTQLSIDATPQLVLPQPNDQNNLVPVQFIFVLKAKNQKKINSHRWLFNAIGKMIKPEICVLIDAGTKPGHKSIYYLWDAFYNDPNLGGCCGCRKFPERHTGEIHAMIKGGKKLLNPLVAAQNFEYKMSNILDKPLESSFGYVSVLPGAFSAYRFRAISGRPLEQYFHGDHSLADRLGPKGIYGMNIFTKNMFLAEDRILCFELVAKKGEKWVLTYVKPSKAETDVPETAVELIGQRRRWLNGSFAASVYALVHFFAFYKSGHGPLRMFFLHLQALYNVFSLIFSWFALANVWLTFSIIIDLLPSQGIILFGTLAITHWVNLALKWLYLACLGLQFILALGNRPKGERIPYAITLCFTNVLNVYAFCNLHDVSWGTKGSDKAEALPSVSSNKATDADAVVEDKMQAQKDVDAAFKDTVTRAITKIDKKEVPEKPTIDDENKTFRTRLVAIWMLTNGTLAIAIENVNGLPTNTLSDEIAQRKKQNTYFTFILYATFVFDGAPIDPCFGSFTLTTTSAHSGCHKAPSLRKYSVPHTSKGMRTCSASGDVGDGDEERGSDAFASVAHEEIRDTPPQKGRDSRAAKRAKVVEESSSEMPAMKPGLFVNIPLDILFEIFELLHPKDLVSLSHTTKGLRAMLLDQSTAPIWRRCRRRDRAPNPPHGMTEVQWSALIYNKSCMLKELFPAVLDSVFHLISPAASHSYWKPHAEEVIQTLEEYKKKARKKGKAAKTALAEYKKQRVELVDRCRNDDSHIRFTQWRRICDMEAERQEDLESERRFTAIQQRFMQLGYAPQDINFELAEDLYILHCCKKGELSEGEWQRIRKQYEPRVLALKKVRLAVRDGAIRAIREVTFQGLYRNHHLTVDPLRWRYMPSAAALLQLQPLRDIIESEQEVDVTAESFAPCMENLSELISLCTARIKTEILLSIAGATARSPLTPSVYLMEPARQLELAAVPYACDFCIELLFGWDDISSHHCANAHQPNNFFVDNLAVEGAMNVILKAGFSLETTTVAHMDALDLRYVCQICTPTDRYDRQRKGYFAQAYNWRDMVRHLAVIGCYTTNKPEIDVISPGHTESVKTREAVGDLEHGPNSEWACTHCVAHIPRRPVPHADVVKHVQDSHAIDAPQNTVDLVSIRQKPIKCSVEYKVPRPLARRNRRESRQ</sequence>
<keyword evidence="8 14" id="KW-0472">Membrane</keyword>
<dbReference type="SUPFAM" id="SSF53448">
    <property type="entry name" value="Nucleotide-diphospho-sugar transferases"/>
    <property type="match status" value="1"/>
</dbReference>
<dbReference type="GO" id="GO:0071555">
    <property type="term" value="P:cell wall organization"/>
    <property type="evidence" value="ECO:0007669"/>
    <property type="project" value="UniProtKB-KW"/>
</dbReference>
<dbReference type="EC" id="2.4.1.16" evidence="2"/>
<keyword evidence="3" id="KW-1003">Cell membrane</keyword>
<dbReference type="InterPro" id="IPR001810">
    <property type="entry name" value="F-box_dom"/>
</dbReference>
<comment type="similarity">
    <text evidence="11">Belongs to the chitin synthase family. Class III subfamily.</text>
</comment>
<evidence type="ECO:0000259" key="15">
    <source>
        <dbReference type="PROSITE" id="PS50181"/>
    </source>
</evidence>
<evidence type="ECO:0000256" key="5">
    <source>
        <dbReference type="ARBA" id="ARBA00022679"/>
    </source>
</evidence>
<dbReference type="EMBL" id="JAACJJ010000028">
    <property type="protein sequence ID" value="KAF5322818.1"/>
    <property type="molecule type" value="Genomic_DNA"/>
</dbReference>
<keyword evidence="5" id="KW-0808">Transferase</keyword>
<dbReference type="CDD" id="cd04190">
    <property type="entry name" value="Chitin_synth_C"/>
    <property type="match status" value="1"/>
</dbReference>
<keyword evidence="9" id="KW-0961">Cell wall biogenesis/degradation</keyword>
<dbReference type="GO" id="GO:0006031">
    <property type="term" value="P:chitin biosynthetic process"/>
    <property type="evidence" value="ECO:0007669"/>
    <property type="project" value="TreeGrafter"/>
</dbReference>
<comment type="caution">
    <text evidence="16">The sequence shown here is derived from an EMBL/GenBank/DDBJ whole genome shotgun (WGS) entry which is preliminary data.</text>
</comment>
<organism evidence="16 17">
    <name type="scientific">Psilocybe cf. subviscida</name>
    <dbReference type="NCBI Taxonomy" id="2480587"/>
    <lineage>
        <taxon>Eukaryota</taxon>
        <taxon>Fungi</taxon>
        <taxon>Dikarya</taxon>
        <taxon>Basidiomycota</taxon>
        <taxon>Agaricomycotina</taxon>
        <taxon>Agaricomycetes</taxon>
        <taxon>Agaricomycetidae</taxon>
        <taxon>Agaricales</taxon>
        <taxon>Agaricineae</taxon>
        <taxon>Strophariaceae</taxon>
        <taxon>Psilocybe</taxon>
    </lineage>
</organism>
<feature type="transmembrane region" description="Helical" evidence="14">
    <location>
        <begin position="675"/>
        <end position="699"/>
    </location>
</feature>
<dbReference type="Proteomes" id="UP000567179">
    <property type="component" value="Unassembled WGS sequence"/>
</dbReference>
<accession>A0A8H5BGV9</accession>
<protein>
    <recommendedName>
        <fullName evidence="2">chitin synthase</fullName>
        <ecNumber evidence="2">2.4.1.16</ecNumber>
    </recommendedName>
</protein>
<evidence type="ECO:0000256" key="6">
    <source>
        <dbReference type="ARBA" id="ARBA00022692"/>
    </source>
</evidence>
<evidence type="ECO:0000256" key="9">
    <source>
        <dbReference type="ARBA" id="ARBA00023316"/>
    </source>
</evidence>
<dbReference type="Pfam" id="PF01644">
    <property type="entry name" value="Chitin_synth_1"/>
    <property type="match status" value="1"/>
</dbReference>
<dbReference type="Pfam" id="PF00646">
    <property type="entry name" value="F-box"/>
    <property type="match status" value="1"/>
</dbReference>
<evidence type="ECO:0000256" key="2">
    <source>
        <dbReference type="ARBA" id="ARBA00012543"/>
    </source>
</evidence>
<feature type="region of interest" description="Disordered" evidence="13">
    <location>
        <begin position="957"/>
        <end position="977"/>
    </location>
</feature>
<evidence type="ECO:0000256" key="10">
    <source>
        <dbReference type="ARBA" id="ARBA00024009"/>
    </source>
</evidence>
<evidence type="ECO:0000256" key="1">
    <source>
        <dbReference type="ARBA" id="ARBA00004651"/>
    </source>
</evidence>
<name>A0A8H5BGV9_9AGAR</name>
<evidence type="ECO:0000313" key="16">
    <source>
        <dbReference type="EMBL" id="KAF5322818.1"/>
    </source>
</evidence>
<dbReference type="InterPro" id="IPR036047">
    <property type="entry name" value="F-box-like_dom_sf"/>
</dbReference>
<evidence type="ECO:0000256" key="13">
    <source>
        <dbReference type="SAM" id="MobiDB-lite"/>
    </source>
</evidence>
<dbReference type="OrthoDB" id="26569at2759"/>
<dbReference type="InterPro" id="IPR004835">
    <property type="entry name" value="Chitin_synth"/>
</dbReference>
<gene>
    <name evidence="16" type="ORF">D9619_000295</name>
</gene>
<comment type="catalytic activity">
    <reaction evidence="12">
        <text>[(1-&gt;4)-N-acetyl-beta-D-glucosaminyl](n) + UDP-N-acetyl-alpha-D-glucosamine = [(1-&gt;4)-N-acetyl-beta-D-glucosaminyl](n+1) + UDP + H(+)</text>
        <dbReference type="Rhea" id="RHEA:16637"/>
        <dbReference type="Rhea" id="RHEA-COMP:9593"/>
        <dbReference type="Rhea" id="RHEA-COMP:9595"/>
        <dbReference type="ChEBI" id="CHEBI:15378"/>
        <dbReference type="ChEBI" id="CHEBI:17029"/>
        <dbReference type="ChEBI" id="CHEBI:57705"/>
        <dbReference type="ChEBI" id="CHEBI:58223"/>
        <dbReference type="EC" id="2.4.1.16"/>
    </reaction>
</comment>
<evidence type="ECO:0000256" key="8">
    <source>
        <dbReference type="ARBA" id="ARBA00023136"/>
    </source>
</evidence>
<keyword evidence="17" id="KW-1185">Reference proteome</keyword>
<evidence type="ECO:0000256" key="7">
    <source>
        <dbReference type="ARBA" id="ARBA00022989"/>
    </source>
</evidence>
<dbReference type="PANTHER" id="PTHR22914">
    <property type="entry name" value="CHITIN SYNTHASE"/>
    <property type="match status" value="1"/>
</dbReference>
<keyword evidence="6 14" id="KW-0812">Transmembrane</keyword>
<comment type="function">
    <text evidence="10">Polymerizes chitin, a structural polymer of the cell wall and septum, by transferring the sugar moiety of UDP-GlcNAc to the non-reducing end of the growing chitin polymer.</text>
</comment>
<evidence type="ECO:0000256" key="3">
    <source>
        <dbReference type="ARBA" id="ARBA00022475"/>
    </source>
</evidence>
<dbReference type="GO" id="GO:0005886">
    <property type="term" value="C:plasma membrane"/>
    <property type="evidence" value="ECO:0007669"/>
    <property type="project" value="UniProtKB-SubCell"/>
</dbReference>
<evidence type="ECO:0000256" key="12">
    <source>
        <dbReference type="ARBA" id="ARBA00048014"/>
    </source>
</evidence>